<dbReference type="PANTHER" id="PTHR11202:SF3">
    <property type="entry name" value="SPROUTY-RELATED PROTEIN WITH EVH-1 DOMAIN, ISOFORM C"/>
    <property type="match status" value="1"/>
</dbReference>
<evidence type="ECO:0000313" key="6">
    <source>
        <dbReference type="EMBL" id="CAB0007581.1"/>
    </source>
</evidence>
<dbReference type="InterPro" id="IPR007875">
    <property type="entry name" value="Sprouty"/>
</dbReference>
<dbReference type="Pfam" id="PF00568">
    <property type="entry name" value="WH1"/>
    <property type="match status" value="1"/>
</dbReference>
<feature type="compositionally biased region" description="Basic residues" evidence="4">
    <location>
        <begin position="1"/>
        <end position="12"/>
    </location>
</feature>
<dbReference type="InterPro" id="IPR000697">
    <property type="entry name" value="WH1/EVH1_dom"/>
</dbReference>
<keyword evidence="7" id="KW-1185">Reference proteome</keyword>
<feature type="compositionally biased region" description="Basic and acidic residues" evidence="4">
    <location>
        <begin position="33"/>
        <end position="47"/>
    </location>
</feature>
<dbReference type="InterPro" id="IPR041937">
    <property type="entry name" value="SPRE_EVH1"/>
</dbReference>
<keyword evidence="3" id="KW-0472">Membrane</keyword>
<dbReference type="InterPro" id="IPR011993">
    <property type="entry name" value="PH-like_dom_sf"/>
</dbReference>
<dbReference type="PROSITE" id="PS50229">
    <property type="entry name" value="WH1"/>
    <property type="match status" value="1"/>
</dbReference>
<dbReference type="PANTHER" id="PTHR11202">
    <property type="entry name" value="SPROUTY-RELATED, EVH1 DOMAIN-CONTAINING PROTEIN FAMILY MEMBER"/>
    <property type="match status" value="1"/>
</dbReference>
<dbReference type="GO" id="GO:0019901">
    <property type="term" value="F:protein kinase binding"/>
    <property type="evidence" value="ECO:0007669"/>
    <property type="project" value="TreeGrafter"/>
</dbReference>
<dbReference type="Gene3D" id="2.30.29.30">
    <property type="entry name" value="Pleckstrin-homology domain (PH domain)/Phosphotyrosine-binding domain (PTB)"/>
    <property type="match status" value="1"/>
</dbReference>
<dbReference type="OrthoDB" id="5786858at2759"/>
<dbReference type="GO" id="GO:0005886">
    <property type="term" value="C:plasma membrane"/>
    <property type="evidence" value="ECO:0007669"/>
    <property type="project" value="UniProtKB-SubCell"/>
</dbReference>
<evidence type="ECO:0000256" key="1">
    <source>
        <dbReference type="ARBA" id="ARBA00004202"/>
    </source>
</evidence>
<gene>
    <name evidence="6" type="ORF">NTEN_LOCUS12853</name>
</gene>
<dbReference type="Pfam" id="PF05210">
    <property type="entry name" value="Sprouty"/>
    <property type="match status" value="1"/>
</dbReference>
<evidence type="ECO:0000256" key="4">
    <source>
        <dbReference type="SAM" id="MobiDB-lite"/>
    </source>
</evidence>
<organism evidence="6 7">
    <name type="scientific">Nesidiocoris tenuis</name>
    <dbReference type="NCBI Taxonomy" id="355587"/>
    <lineage>
        <taxon>Eukaryota</taxon>
        <taxon>Metazoa</taxon>
        <taxon>Ecdysozoa</taxon>
        <taxon>Arthropoda</taxon>
        <taxon>Hexapoda</taxon>
        <taxon>Insecta</taxon>
        <taxon>Pterygota</taxon>
        <taxon>Neoptera</taxon>
        <taxon>Paraneoptera</taxon>
        <taxon>Hemiptera</taxon>
        <taxon>Heteroptera</taxon>
        <taxon>Panheteroptera</taxon>
        <taxon>Cimicomorpha</taxon>
        <taxon>Miridae</taxon>
        <taxon>Dicyphina</taxon>
        <taxon>Nesidiocoris</taxon>
    </lineage>
</organism>
<dbReference type="PROSITE" id="PS51227">
    <property type="entry name" value="SPR"/>
    <property type="match status" value="1"/>
</dbReference>
<dbReference type="GO" id="GO:0043409">
    <property type="term" value="P:negative regulation of MAPK cascade"/>
    <property type="evidence" value="ECO:0007669"/>
    <property type="project" value="TreeGrafter"/>
</dbReference>
<proteinExistence type="predicted"/>
<reference evidence="6 7" key="1">
    <citation type="submission" date="2020-02" db="EMBL/GenBank/DDBJ databases">
        <authorList>
            <person name="Ferguson B K."/>
        </authorList>
    </citation>
    <scope>NUCLEOTIDE SEQUENCE [LARGE SCALE GENOMIC DNA]</scope>
</reference>
<name>A0A6H5GU86_9HEMI</name>
<evidence type="ECO:0000259" key="5">
    <source>
        <dbReference type="PROSITE" id="PS50229"/>
    </source>
</evidence>
<feature type="domain" description="WH1" evidence="5">
    <location>
        <begin position="111"/>
        <end position="230"/>
    </location>
</feature>
<evidence type="ECO:0000256" key="3">
    <source>
        <dbReference type="ARBA" id="ARBA00023136"/>
    </source>
</evidence>
<dbReference type="EMBL" id="CADCXU010019146">
    <property type="protein sequence ID" value="CAB0007581.1"/>
    <property type="molecule type" value="Genomic_DNA"/>
</dbReference>
<dbReference type="Proteomes" id="UP000479000">
    <property type="component" value="Unassembled WGS sequence"/>
</dbReference>
<dbReference type="SUPFAM" id="SSF50729">
    <property type="entry name" value="PH domain-like"/>
    <property type="match status" value="1"/>
</dbReference>
<evidence type="ECO:0000256" key="2">
    <source>
        <dbReference type="ARBA" id="ARBA00022475"/>
    </source>
</evidence>
<feature type="compositionally biased region" description="Gly residues" evidence="4">
    <location>
        <begin position="327"/>
        <end position="349"/>
    </location>
</feature>
<dbReference type="AlphaFoldDB" id="A0A6H5GU86"/>
<accession>A0A6H5GU86</accession>
<feature type="compositionally biased region" description="Pro residues" evidence="4">
    <location>
        <begin position="275"/>
        <end position="289"/>
    </location>
</feature>
<keyword evidence="2" id="KW-1003">Cell membrane</keyword>
<comment type="subcellular location">
    <subcellularLocation>
        <location evidence="1">Cell membrane</location>
        <topology evidence="1">Peripheral membrane protein</topology>
    </subcellularLocation>
</comment>
<feature type="region of interest" description="Disordered" evidence="4">
    <location>
        <begin position="256"/>
        <end position="353"/>
    </location>
</feature>
<dbReference type="SMART" id="SM00461">
    <property type="entry name" value="WH1"/>
    <property type="match status" value="1"/>
</dbReference>
<dbReference type="FunFam" id="2.30.29.30:FF:000052">
    <property type="entry name" value="Sprouty-related, EVH1 domain containing 2"/>
    <property type="match status" value="1"/>
</dbReference>
<protein>
    <recommendedName>
        <fullName evidence="5">WH1 domain-containing protein</fullName>
    </recommendedName>
</protein>
<sequence>MATRRSNRNRRRQNSEEINPPLMDESNSDEIERDGQIENHRNAQKDVTLKDFPMDQFNPEDEDWDYWIKRFHPLPLPVRPVSTRSADIDNVEVPDAFHLPMTEFQRSQISTDLIPGDYLVRVRAQVMVRDDSTGGWVPMGGGGLSSVSVRKRTVLSAPQDTKHEYLIFGQRISDQAIILSCVIKKDFEYNKVMPTFHHWKSGDKKFGLTFQTAADARAFDKGVKTAVEELLDVVPNTIVLNSCSLTSFFQTLDLPVEREDSRSSSDSSAGKTPPSIIPPPAQPPPPPIPEVETTGRAKEEWEGGAITSGRRDSTGSLKRRSPLGSRSLGGGVGFGSGKGGNNGGNGGNGGRKKERCRHCQEPFYVENNKRGSCEYAPDCTKTSINAVACISCAQCMLYHCMSDPEGDFVQHPCECGPASDEQCTKRWVGLALLSLVVPCLWCYPPLRACHWCCISCGICGGKHTPASS</sequence>
<dbReference type="CDD" id="cd10574">
    <property type="entry name" value="EVH1_SPRED-like"/>
    <property type="match status" value="1"/>
</dbReference>
<evidence type="ECO:0000313" key="7">
    <source>
        <dbReference type="Proteomes" id="UP000479000"/>
    </source>
</evidence>
<feature type="region of interest" description="Disordered" evidence="4">
    <location>
        <begin position="1"/>
        <end position="47"/>
    </location>
</feature>